<proteinExistence type="predicted"/>
<sequence>MNLVSSGLVPLRRPSMALTILASSLTSGTEWNTFLFGEIYQSIAWLNGQMIQG</sequence>
<organism evidence="1 2">
    <name type="scientific">Solidesulfovibrio magneticus (strain ATCC 700980 / DSM 13731 / RS-1)</name>
    <name type="common">Desulfovibrio magneticus</name>
    <dbReference type="NCBI Taxonomy" id="573370"/>
    <lineage>
        <taxon>Bacteria</taxon>
        <taxon>Pseudomonadati</taxon>
        <taxon>Thermodesulfobacteriota</taxon>
        <taxon>Desulfovibrionia</taxon>
        <taxon>Desulfovibrionales</taxon>
        <taxon>Desulfovibrionaceae</taxon>
        <taxon>Solidesulfovibrio</taxon>
    </lineage>
</organism>
<protein>
    <submittedName>
        <fullName evidence="1">Uncharacterized protein</fullName>
    </submittedName>
</protein>
<dbReference type="EMBL" id="AP010904">
    <property type="protein sequence ID" value="BAH75363.1"/>
    <property type="molecule type" value="Genomic_DNA"/>
</dbReference>
<evidence type="ECO:0000313" key="2">
    <source>
        <dbReference type="Proteomes" id="UP000009071"/>
    </source>
</evidence>
<dbReference type="STRING" id="573370.DMR_18720"/>
<dbReference type="HOGENOM" id="CLU_3060896_0_0_7"/>
<gene>
    <name evidence="1" type="ordered locus">DMR_18720</name>
</gene>
<dbReference type="AlphaFoldDB" id="C4XQJ8"/>
<accession>C4XQJ8</accession>
<keyword evidence="2" id="KW-1185">Reference proteome</keyword>
<dbReference type="Proteomes" id="UP000009071">
    <property type="component" value="Chromosome"/>
</dbReference>
<reference evidence="1 2" key="1">
    <citation type="journal article" date="2009" name="Genome Res.">
        <title>Whole genome sequence of Desulfovibrio magneticus strain RS-1 revealed common gene clusters in magnetotactic bacteria.</title>
        <authorList>
            <person name="Nakazawa H."/>
            <person name="Arakaki A."/>
            <person name="Narita-Yamada S."/>
            <person name="Yashiro I."/>
            <person name="Jinno K."/>
            <person name="Aoki N."/>
            <person name="Tsuruyama A."/>
            <person name="Okamura Y."/>
            <person name="Tanikawa S."/>
            <person name="Fujita N."/>
            <person name="Takeyama H."/>
            <person name="Matsunaga T."/>
        </authorList>
    </citation>
    <scope>NUCLEOTIDE SEQUENCE [LARGE SCALE GENOMIC DNA]</scope>
    <source>
        <strain evidence="2">ATCC 700980 / DSM 13731 / RS-1</strain>
    </source>
</reference>
<dbReference type="KEGG" id="dma:DMR_18720"/>
<name>C4XQJ8_SOLM1</name>
<evidence type="ECO:0000313" key="1">
    <source>
        <dbReference type="EMBL" id="BAH75363.1"/>
    </source>
</evidence>